<dbReference type="Pfam" id="PF04577">
    <property type="entry name" value="Glyco_transf_61"/>
    <property type="match status" value="1"/>
</dbReference>
<protein>
    <submittedName>
        <fullName evidence="5">Glycosyltransferase family 61 protein</fullName>
    </submittedName>
</protein>
<accession>A0A418PXI3</accession>
<evidence type="ECO:0000256" key="1">
    <source>
        <dbReference type="ARBA" id="ARBA00022676"/>
    </source>
</evidence>
<dbReference type="InterPro" id="IPR007657">
    <property type="entry name" value="Glycosyltransferase_61"/>
</dbReference>
<dbReference type="Proteomes" id="UP000283522">
    <property type="component" value="Unassembled WGS sequence"/>
</dbReference>
<evidence type="ECO:0000313" key="5">
    <source>
        <dbReference type="EMBL" id="RIW18772.1"/>
    </source>
</evidence>
<keyword evidence="1" id="KW-0328">Glycosyltransferase</keyword>
<dbReference type="GO" id="GO:0016757">
    <property type="term" value="F:glycosyltransferase activity"/>
    <property type="evidence" value="ECO:0007669"/>
    <property type="project" value="UniProtKB-KW"/>
</dbReference>
<keyword evidence="3" id="KW-0325">Glycoprotein</keyword>
<dbReference type="PANTHER" id="PTHR20961">
    <property type="entry name" value="GLYCOSYLTRANSFERASE"/>
    <property type="match status" value="1"/>
</dbReference>
<dbReference type="EMBL" id="QXML01000001">
    <property type="protein sequence ID" value="RIW18772.1"/>
    <property type="molecule type" value="Genomic_DNA"/>
</dbReference>
<evidence type="ECO:0000259" key="4">
    <source>
        <dbReference type="Pfam" id="PF04577"/>
    </source>
</evidence>
<sequence length="328" mass="37968">MRQEITVQRNLPVNLNPKDRHLFESSLMATFERLFPVHLKNAWVLQDTVFSPGELKFYSSHTHNSLLGFPQFAKRTILCATKAWKTIPKGMWVIDEWSANYFHWMTDCLPRIWEGLERDPACPVILPESFKSLSYVTQTLGLLKIKVEFYKSRENLSVKTLILTARTAPFPHFNVPLVQKTRVKLAVNPVQDPWKKVFISRKLATKRKAHNELEVELLLRKKGFEIVNTEQLTIQQQIQLMSETELLVCLHGAALANMIFMKEGMKILELRNMNDSLTQCYFNLSSALGLQYFYTLNKGDSKNTIMTNFTIDLKALEEALFLLEIEKA</sequence>
<name>A0A418PXI3_9BACT</name>
<comment type="caution">
    <text evidence="5">The sequence shown here is derived from an EMBL/GenBank/DDBJ whole genome shotgun (WGS) entry which is preliminary data.</text>
</comment>
<dbReference type="OrthoDB" id="1156086at2"/>
<evidence type="ECO:0000256" key="3">
    <source>
        <dbReference type="ARBA" id="ARBA00023180"/>
    </source>
</evidence>
<dbReference type="RefSeq" id="WP_119476250.1">
    <property type="nucleotide sequence ID" value="NZ_QXML01000001.1"/>
</dbReference>
<dbReference type="InterPro" id="IPR049625">
    <property type="entry name" value="Glyco_transf_61_cat"/>
</dbReference>
<organism evidence="5 6">
    <name type="scientific">Algoriphagus lacus</name>
    <dbReference type="NCBI Taxonomy" id="2056311"/>
    <lineage>
        <taxon>Bacteria</taxon>
        <taxon>Pseudomonadati</taxon>
        <taxon>Bacteroidota</taxon>
        <taxon>Cytophagia</taxon>
        <taxon>Cytophagales</taxon>
        <taxon>Cyclobacteriaceae</taxon>
        <taxon>Algoriphagus</taxon>
    </lineage>
</organism>
<keyword evidence="2 5" id="KW-0808">Transferase</keyword>
<dbReference type="AlphaFoldDB" id="A0A418PXI3"/>
<proteinExistence type="predicted"/>
<keyword evidence="6" id="KW-1185">Reference proteome</keyword>
<feature type="domain" description="Glycosyltransferase 61 catalytic" evidence="4">
    <location>
        <begin position="101"/>
        <end position="267"/>
    </location>
</feature>
<gene>
    <name evidence="5" type="ORF">D0X99_03565</name>
</gene>
<reference evidence="5 6" key="1">
    <citation type="submission" date="2018-09" db="EMBL/GenBank/DDBJ databases">
        <authorList>
            <person name="Wang X."/>
            <person name="Du Z."/>
        </authorList>
    </citation>
    <scope>NUCLEOTIDE SEQUENCE [LARGE SCALE GENOMIC DNA]</scope>
    <source>
        <strain evidence="5 6">N3</strain>
    </source>
</reference>
<evidence type="ECO:0000256" key="2">
    <source>
        <dbReference type="ARBA" id="ARBA00022679"/>
    </source>
</evidence>
<evidence type="ECO:0000313" key="6">
    <source>
        <dbReference type="Proteomes" id="UP000283522"/>
    </source>
</evidence>